<dbReference type="CDD" id="cd07769">
    <property type="entry name" value="ASKHA_NBD_FGGY_GK"/>
    <property type="match status" value="1"/>
</dbReference>
<keyword evidence="5" id="KW-0067">ATP-binding</keyword>
<dbReference type="Gene3D" id="3.30.420.40">
    <property type="match status" value="2"/>
</dbReference>
<dbReference type="RefSeq" id="WP_361702557.1">
    <property type="nucleotide sequence ID" value="NZ_JBEZVE010000007.1"/>
</dbReference>
<dbReference type="Proteomes" id="UP001550739">
    <property type="component" value="Unassembled WGS sequence"/>
</dbReference>
<keyword evidence="3" id="KW-0547">Nucleotide-binding</keyword>
<dbReference type="PANTHER" id="PTHR10196">
    <property type="entry name" value="SUGAR KINASE"/>
    <property type="match status" value="1"/>
</dbReference>
<feature type="domain" description="Carbohydrate kinase FGGY C-terminal" evidence="9">
    <location>
        <begin position="273"/>
        <end position="460"/>
    </location>
</feature>
<evidence type="ECO:0000256" key="6">
    <source>
        <dbReference type="ARBA" id="ARBA00043149"/>
    </source>
</evidence>
<dbReference type="InterPro" id="IPR018483">
    <property type="entry name" value="Carb_kinase_FGGY_CS"/>
</dbReference>
<evidence type="ECO:0000259" key="8">
    <source>
        <dbReference type="Pfam" id="PF00370"/>
    </source>
</evidence>
<accession>A0ABV2ZH30</accession>
<protein>
    <recommendedName>
        <fullName evidence="6">ATP:glycerol 3-phosphotransferase</fullName>
    </recommendedName>
</protein>
<dbReference type="InterPro" id="IPR018484">
    <property type="entry name" value="FGGY_N"/>
</dbReference>
<name>A0ABV2ZH30_9ACTN</name>
<dbReference type="Pfam" id="PF02782">
    <property type="entry name" value="FGGY_C"/>
    <property type="match status" value="1"/>
</dbReference>
<dbReference type="InterPro" id="IPR018485">
    <property type="entry name" value="FGGY_C"/>
</dbReference>
<evidence type="ECO:0000256" key="5">
    <source>
        <dbReference type="ARBA" id="ARBA00022840"/>
    </source>
</evidence>
<dbReference type="Pfam" id="PF00370">
    <property type="entry name" value="FGGY_N"/>
    <property type="match status" value="1"/>
</dbReference>
<dbReference type="PROSITE" id="PS00445">
    <property type="entry name" value="FGGY_KINASES_2"/>
    <property type="match status" value="1"/>
</dbReference>
<organism evidence="10 11">
    <name type="scientific">Streptomyces sp. 900129855</name>
    <dbReference type="NCBI Taxonomy" id="3155129"/>
    <lineage>
        <taxon>Bacteria</taxon>
        <taxon>Bacillati</taxon>
        <taxon>Actinomycetota</taxon>
        <taxon>Actinomycetes</taxon>
        <taxon>Kitasatosporales</taxon>
        <taxon>Streptomycetaceae</taxon>
        <taxon>Streptomyces</taxon>
    </lineage>
</organism>
<evidence type="ECO:0000313" key="11">
    <source>
        <dbReference type="Proteomes" id="UP001550739"/>
    </source>
</evidence>
<keyword evidence="11" id="KW-1185">Reference proteome</keyword>
<evidence type="ECO:0000256" key="4">
    <source>
        <dbReference type="ARBA" id="ARBA00022777"/>
    </source>
</evidence>
<keyword evidence="4 7" id="KW-0418">Kinase</keyword>
<proteinExistence type="inferred from homology"/>
<dbReference type="PANTHER" id="PTHR10196:SF69">
    <property type="entry name" value="GLYCEROL KINASE"/>
    <property type="match status" value="1"/>
</dbReference>
<dbReference type="InterPro" id="IPR000577">
    <property type="entry name" value="Carb_kinase_FGGY"/>
</dbReference>
<dbReference type="SUPFAM" id="SSF53067">
    <property type="entry name" value="Actin-like ATPase domain"/>
    <property type="match status" value="2"/>
</dbReference>
<sequence length="507" mass="52745">MSAADRGAAGRGAVLAIDQGTSGTKGLLVTEDGRVVATAHRPLTQQYPEPGWVEQDPAVLWRSVTGVAEELAAQAAAAGTLVVGLGLSVQREAVLAWDPDTGAALSPLVSWQDRRTAEQCAKLAASPEGELISGRTGLPVDPMFSATKAEWLLDRLDPNREAACAGRLRVGTVDAWLLHRLTGGATDASETGCASRTQLVRLDSADWDADLLDLFNIPRAALPRIAASDGAGEELGHTRNVPGLADGLPIAAVLGDSHAALFAQSHGRPGTVKATYGTGASLMVLNPDGRRPAEGIAATLAWRRTRDAGAAHALEANIASAGTAIRWAAHLLGTDSAGIAALAVDARQDAEVYLVPAFSGLGAPYWDRGARALLVGMDFDTGPTEVARAAVESMAFQVADTLSRFDTVLGGTVAELRADGGPTGNDRLMALQAELIGRPVLRAGRPEVSALGAAYLAGTALGIWDDADLPALAPQGTRFTSHEDDAWRNRRMAGWHDAVACARGKRT</sequence>
<evidence type="ECO:0000256" key="7">
    <source>
        <dbReference type="RuleBase" id="RU003733"/>
    </source>
</evidence>
<gene>
    <name evidence="10" type="ORF">AB0E89_14920</name>
</gene>
<evidence type="ECO:0000256" key="2">
    <source>
        <dbReference type="ARBA" id="ARBA00022679"/>
    </source>
</evidence>
<dbReference type="EMBL" id="JBEZVE010000007">
    <property type="protein sequence ID" value="MEU3781856.1"/>
    <property type="molecule type" value="Genomic_DNA"/>
</dbReference>
<feature type="domain" description="Carbohydrate kinase FGGY N-terminal" evidence="8">
    <location>
        <begin position="14"/>
        <end position="262"/>
    </location>
</feature>
<dbReference type="GO" id="GO:0016301">
    <property type="term" value="F:kinase activity"/>
    <property type="evidence" value="ECO:0007669"/>
    <property type="project" value="UniProtKB-KW"/>
</dbReference>
<evidence type="ECO:0000313" key="10">
    <source>
        <dbReference type="EMBL" id="MEU3781856.1"/>
    </source>
</evidence>
<evidence type="ECO:0000256" key="1">
    <source>
        <dbReference type="ARBA" id="ARBA00009156"/>
    </source>
</evidence>
<comment type="caution">
    <text evidence="10">The sequence shown here is derived from an EMBL/GenBank/DDBJ whole genome shotgun (WGS) entry which is preliminary data.</text>
</comment>
<evidence type="ECO:0000259" key="9">
    <source>
        <dbReference type="Pfam" id="PF02782"/>
    </source>
</evidence>
<reference evidence="10 11" key="1">
    <citation type="submission" date="2024-06" db="EMBL/GenBank/DDBJ databases">
        <title>The Natural Products Discovery Center: Release of the First 8490 Sequenced Strains for Exploring Actinobacteria Biosynthetic Diversity.</title>
        <authorList>
            <person name="Kalkreuter E."/>
            <person name="Kautsar S.A."/>
            <person name="Yang D."/>
            <person name="Bader C.D."/>
            <person name="Teijaro C.N."/>
            <person name="Fluegel L."/>
            <person name="Davis C.M."/>
            <person name="Simpson J.R."/>
            <person name="Lauterbach L."/>
            <person name="Steele A.D."/>
            <person name="Gui C."/>
            <person name="Meng S."/>
            <person name="Li G."/>
            <person name="Viehrig K."/>
            <person name="Ye F."/>
            <person name="Su P."/>
            <person name="Kiefer A.F."/>
            <person name="Nichols A."/>
            <person name="Cepeda A.J."/>
            <person name="Yan W."/>
            <person name="Fan B."/>
            <person name="Jiang Y."/>
            <person name="Adhikari A."/>
            <person name="Zheng C.-J."/>
            <person name="Schuster L."/>
            <person name="Cowan T.M."/>
            <person name="Smanski M.J."/>
            <person name="Chevrette M.G."/>
            <person name="De Carvalho L.P.S."/>
            <person name="Shen B."/>
        </authorList>
    </citation>
    <scope>NUCLEOTIDE SEQUENCE [LARGE SCALE GENOMIC DNA]</scope>
    <source>
        <strain evidence="10 11">NPDC033843</strain>
    </source>
</reference>
<dbReference type="InterPro" id="IPR043129">
    <property type="entry name" value="ATPase_NBD"/>
</dbReference>
<keyword evidence="2 7" id="KW-0808">Transferase</keyword>
<dbReference type="PIRSF" id="PIRSF000538">
    <property type="entry name" value="GlpK"/>
    <property type="match status" value="1"/>
</dbReference>
<evidence type="ECO:0000256" key="3">
    <source>
        <dbReference type="ARBA" id="ARBA00022741"/>
    </source>
</evidence>
<comment type="similarity">
    <text evidence="1 7">Belongs to the FGGY kinase family.</text>
</comment>